<sequence>MLITSLARFTVSPCLLQAWPGSQLVHAYYKLGQTSTIGEQYGLWNVRQSPNHKVSAPLPLQSVVMQKAESMAGLTLTGRSDPKDVTLVFRPRKPTGLFNLANMARLTIRFLRGNAQSRSADLGFSLGECFVKAKRR</sequence>
<accession>A0AAE0XR59</accession>
<reference evidence="1" key="1">
    <citation type="journal article" date="2023" name="G3 (Bethesda)">
        <title>A reference genome for the long-term kleptoplast-retaining sea slug Elysia crispata morphotype clarki.</title>
        <authorList>
            <person name="Eastman K.E."/>
            <person name="Pendleton A.L."/>
            <person name="Shaikh M.A."/>
            <person name="Suttiyut T."/>
            <person name="Ogas R."/>
            <person name="Tomko P."/>
            <person name="Gavelis G."/>
            <person name="Widhalm J.R."/>
            <person name="Wisecaver J.H."/>
        </authorList>
    </citation>
    <scope>NUCLEOTIDE SEQUENCE</scope>
    <source>
        <strain evidence="1">ECLA1</strain>
    </source>
</reference>
<comment type="caution">
    <text evidence="1">The sequence shown here is derived from an EMBL/GenBank/DDBJ whole genome shotgun (WGS) entry which is preliminary data.</text>
</comment>
<dbReference type="AlphaFoldDB" id="A0AAE0XR59"/>
<evidence type="ECO:0000313" key="1">
    <source>
        <dbReference type="EMBL" id="KAK3704212.1"/>
    </source>
</evidence>
<protein>
    <submittedName>
        <fullName evidence="1">Uncharacterized protein</fullName>
    </submittedName>
</protein>
<evidence type="ECO:0000313" key="2">
    <source>
        <dbReference type="Proteomes" id="UP001283361"/>
    </source>
</evidence>
<keyword evidence="2" id="KW-1185">Reference proteome</keyword>
<name>A0AAE0XR59_9GAST</name>
<dbReference type="EMBL" id="JAWDGP010007804">
    <property type="protein sequence ID" value="KAK3704212.1"/>
    <property type="molecule type" value="Genomic_DNA"/>
</dbReference>
<dbReference type="Proteomes" id="UP001283361">
    <property type="component" value="Unassembled WGS sequence"/>
</dbReference>
<gene>
    <name evidence="1" type="ORF">RRG08_066843</name>
</gene>
<organism evidence="1 2">
    <name type="scientific">Elysia crispata</name>
    <name type="common">lettuce slug</name>
    <dbReference type="NCBI Taxonomy" id="231223"/>
    <lineage>
        <taxon>Eukaryota</taxon>
        <taxon>Metazoa</taxon>
        <taxon>Spiralia</taxon>
        <taxon>Lophotrochozoa</taxon>
        <taxon>Mollusca</taxon>
        <taxon>Gastropoda</taxon>
        <taxon>Heterobranchia</taxon>
        <taxon>Euthyneura</taxon>
        <taxon>Panpulmonata</taxon>
        <taxon>Sacoglossa</taxon>
        <taxon>Placobranchoidea</taxon>
        <taxon>Plakobranchidae</taxon>
        <taxon>Elysia</taxon>
    </lineage>
</organism>
<proteinExistence type="predicted"/>